<reference evidence="4 5" key="1">
    <citation type="submission" date="2016-10" db="EMBL/GenBank/DDBJ databases">
        <title>Paenibacillus species isolates.</title>
        <authorList>
            <person name="Beno S.M."/>
        </authorList>
    </citation>
    <scope>NUCLEOTIDE SEQUENCE [LARGE SCALE GENOMIC DNA]</scope>
    <source>
        <strain evidence="4 5">FSL H7-0744</strain>
    </source>
</reference>
<sequence>MSIYKEKKQKTKYLIQKSFLQVLEKKKFESTTIGDITKIAQINRGTFYLHYLDKFDLLDQMEEQLFSDIGNHIDELQSRYLPTRTFDIEQKQLADSLFSFIEINEPILKIFLSNHGRAGFHIRFNDAFSEKVRFNLEKHESFYANLKVPMEYFLSFITSAFLGLIEQWIRNGLDKTPKEMTELYIEIIFFIQRK</sequence>
<accession>A0ABX3H747</accession>
<keyword evidence="1 2" id="KW-0238">DNA-binding</keyword>
<proteinExistence type="predicted"/>
<dbReference type="InterPro" id="IPR009057">
    <property type="entry name" value="Homeodomain-like_sf"/>
</dbReference>
<gene>
    <name evidence="4" type="ORF">BSK56_17175</name>
</gene>
<evidence type="ECO:0000256" key="2">
    <source>
        <dbReference type="PROSITE-ProRule" id="PRU00335"/>
    </source>
</evidence>
<dbReference type="Pfam" id="PF14278">
    <property type="entry name" value="TetR_C_8"/>
    <property type="match status" value="1"/>
</dbReference>
<evidence type="ECO:0000313" key="5">
    <source>
        <dbReference type="Proteomes" id="UP000187412"/>
    </source>
</evidence>
<evidence type="ECO:0000259" key="3">
    <source>
        <dbReference type="PROSITE" id="PS50977"/>
    </source>
</evidence>
<feature type="DNA-binding region" description="H-T-H motif" evidence="2">
    <location>
        <begin position="32"/>
        <end position="51"/>
    </location>
</feature>
<dbReference type="InterPro" id="IPR039532">
    <property type="entry name" value="TetR_C_Firmicutes"/>
</dbReference>
<dbReference type="InterPro" id="IPR001647">
    <property type="entry name" value="HTH_TetR"/>
</dbReference>
<dbReference type="SUPFAM" id="SSF46689">
    <property type="entry name" value="Homeodomain-like"/>
    <property type="match status" value="1"/>
</dbReference>
<feature type="domain" description="HTH tetR-type" evidence="3">
    <location>
        <begin position="9"/>
        <end position="69"/>
    </location>
</feature>
<dbReference type="PROSITE" id="PS50977">
    <property type="entry name" value="HTH_TETR_2"/>
    <property type="match status" value="1"/>
</dbReference>
<keyword evidence="5" id="KW-1185">Reference proteome</keyword>
<dbReference type="Proteomes" id="UP000187412">
    <property type="component" value="Unassembled WGS sequence"/>
</dbReference>
<comment type="caution">
    <text evidence="4">The sequence shown here is derived from an EMBL/GenBank/DDBJ whole genome shotgun (WGS) entry which is preliminary data.</text>
</comment>
<evidence type="ECO:0000256" key="1">
    <source>
        <dbReference type="ARBA" id="ARBA00023125"/>
    </source>
</evidence>
<name>A0ABX3H747_PAEBO</name>
<protein>
    <submittedName>
        <fullName evidence="4">Transcriptional regulator</fullName>
    </submittedName>
</protein>
<organism evidence="4 5">
    <name type="scientific">Paenibacillus borealis</name>
    <dbReference type="NCBI Taxonomy" id="160799"/>
    <lineage>
        <taxon>Bacteria</taxon>
        <taxon>Bacillati</taxon>
        <taxon>Bacillota</taxon>
        <taxon>Bacilli</taxon>
        <taxon>Bacillales</taxon>
        <taxon>Paenibacillaceae</taxon>
        <taxon>Paenibacillus</taxon>
    </lineage>
</organism>
<dbReference type="InterPro" id="IPR050624">
    <property type="entry name" value="HTH-type_Tx_Regulator"/>
</dbReference>
<dbReference type="EMBL" id="MPTB01000021">
    <property type="protein sequence ID" value="OMD46258.1"/>
    <property type="molecule type" value="Genomic_DNA"/>
</dbReference>
<dbReference type="PANTHER" id="PTHR43479">
    <property type="entry name" value="ACREF/ENVCD OPERON REPRESSOR-RELATED"/>
    <property type="match status" value="1"/>
</dbReference>
<dbReference type="Gene3D" id="1.10.357.10">
    <property type="entry name" value="Tetracycline Repressor, domain 2"/>
    <property type="match status" value="1"/>
</dbReference>
<dbReference type="PANTHER" id="PTHR43479:SF7">
    <property type="entry name" value="TETR-FAMILY TRANSCRIPTIONAL REGULATOR"/>
    <property type="match status" value="1"/>
</dbReference>
<evidence type="ECO:0000313" key="4">
    <source>
        <dbReference type="EMBL" id="OMD46258.1"/>
    </source>
</evidence>
<dbReference type="RefSeq" id="WP_076111787.1">
    <property type="nucleotide sequence ID" value="NZ_MPTB01000021.1"/>
</dbReference>